<evidence type="ECO:0000313" key="2">
    <source>
        <dbReference type="Proteomes" id="UP000265618"/>
    </source>
</evidence>
<feature type="non-terminal residue" evidence="1">
    <location>
        <position position="16"/>
    </location>
</feature>
<sequence>MRLVGRRRTSADKSHF</sequence>
<proteinExistence type="predicted"/>
<keyword evidence="2" id="KW-1185">Reference proteome</keyword>
<dbReference type="EMBL" id="BDIP01000535">
    <property type="protein sequence ID" value="GCA62351.1"/>
    <property type="molecule type" value="Genomic_DNA"/>
</dbReference>
<dbReference type="Proteomes" id="UP000265618">
    <property type="component" value="Unassembled WGS sequence"/>
</dbReference>
<accession>A0A391NJP8</accession>
<dbReference type="AlphaFoldDB" id="A0A391NJP8"/>
<reference evidence="1 2" key="1">
    <citation type="journal article" date="2018" name="PLoS ONE">
        <title>The draft genome of Kipferlia bialata reveals reductive genome evolution in fornicate parasites.</title>
        <authorList>
            <person name="Tanifuji G."/>
            <person name="Takabayashi S."/>
            <person name="Kume K."/>
            <person name="Takagi M."/>
            <person name="Nakayama T."/>
            <person name="Kamikawa R."/>
            <person name="Inagaki Y."/>
            <person name="Hashimoto T."/>
        </authorList>
    </citation>
    <scope>NUCLEOTIDE SEQUENCE [LARGE SCALE GENOMIC DNA]</scope>
    <source>
        <strain evidence="1">NY0173</strain>
    </source>
</reference>
<comment type="caution">
    <text evidence="1">The sequence shown here is derived from an EMBL/GenBank/DDBJ whole genome shotgun (WGS) entry which is preliminary data.</text>
</comment>
<organism evidence="1 2">
    <name type="scientific">Kipferlia bialata</name>
    <dbReference type="NCBI Taxonomy" id="797122"/>
    <lineage>
        <taxon>Eukaryota</taxon>
        <taxon>Metamonada</taxon>
        <taxon>Carpediemonas-like organisms</taxon>
        <taxon>Kipferlia</taxon>
    </lineage>
</organism>
<evidence type="ECO:0000313" key="1">
    <source>
        <dbReference type="EMBL" id="GCA62351.1"/>
    </source>
</evidence>
<name>A0A391NJP8_9EUKA</name>
<protein>
    <submittedName>
        <fullName evidence="1">Uncharacterized protein</fullName>
    </submittedName>
</protein>
<gene>
    <name evidence="1" type="ORF">KIPB_002965</name>
</gene>